<dbReference type="KEGG" id="pkb:B4V02_06310"/>
<dbReference type="PANTHER" id="PTHR45681:SF6">
    <property type="entry name" value="POLYKETIDE SYNTHASE 37"/>
    <property type="match status" value="1"/>
</dbReference>
<proteinExistence type="predicted"/>
<dbReference type="InterPro" id="IPR016036">
    <property type="entry name" value="Malonyl_transacylase_ACP-bd"/>
</dbReference>
<evidence type="ECO:0000313" key="3">
    <source>
        <dbReference type="EMBL" id="ASR46316.1"/>
    </source>
</evidence>
<dbReference type="GO" id="GO:0016740">
    <property type="term" value="F:transferase activity"/>
    <property type="evidence" value="ECO:0007669"/>
    <property type="project" value="UniProtKB-KW"/>
</dbReference>
<dbReference type="InterPro" id="IPR014043">
    <property type="entry name" value="Acyl_transferase_dom"/>
</dbReference>
<gene>
    <name evidence="3" type="ORF">B4V02_06310</name>
</gene>
<dbReference type="Gene3D" id="3.40.366.10">
    <property type="entry name" value="Malonyl-Coenzyme A Acyl Carrier Protein, domain 2"/>
    <property type="match status" value="1"/>
</dbReference>
<evidence type="ECO:0000313" key="4">
    <source>
        <dbReference type="Proteomes" id="UP000214666"/>
    </source>
</evidence>
<dbReference type="Gene3D" id="3.30.70.3290">
    <property type="match status" value="1"/>
</dbReference>
<dbReference type="InterPro" id="IPR016035">
    <property type="entry name" value="Acyl_Trfase/lysoPLipase"/>
</dbReference>
<evidence type="ECO:0000256" key="1">
    <source>
        <dbReference type="ARBA" id="ARBA00022679"/>
    </source>
</evidence>
<dbReference type="SUPFAM" id="SSF55048">
    <property type="entry name" value="Probable ACP-binding domain of malonyl-CoA ACP transacylase"/>
    <property type="match status" value="1"/>
</dbReference>
<name>A0A222WJP3_9BACL</name>
<dbReference type="OrthoDB" id="9765680at2"/>
<keyword evidence="1" id="KW-0808">Transferase</keyword>
<dbReference type="InterPro" id="IPR050444">
    <property type="entry name" value="Polyketide_Synthase"/>
</dbReference>
<dbReference type="Proteomes" id="UP000214666">
    <property type="component" value="Chromosome"/>
</dbReference>
<evidence type="ECO:0000259" key="2">
    <source>
        <dbReference type="SMART" id="SM00827"/>
    </source>
</evidence>
<dbReference type="SMART" id="SM00827">
    <property type="entry name" value="PKS_AT"/>
    <property type="match status" value="1"/>
</dbReference>
<dbReference type="SUPFAM" id="SSF52151">
    <property type="entry name" value="FabD/lysophospholipase-like"/>
    <property type="match status" value="1"/>
</dbReference>
<dbReference type="EMBL" id="CP020028">
    <property type="protein sequence ID" value="ASR46316.1"/>
    <property type="molecule type" value="Genomic_DNA"/>
</dbReference>
<accession>A0A222WJP3</accession>
<dbReference type="RefSeq" id="WP_094154136.1">
    <property type="nucleotide sequence ID" value="NZ_CP020028.1"/>
</dbReference>
<protein>
    <recommendedName>
        <fullName evidence="2">Malonyl-CoA:ACP transacylase (MAT) domain-containing protein</fullName>
    </recommendedName>
</protein>
<organism evidence="3 4">
    <name type="scientific">Paenibacillus kribbensis</name>
    <dbReference type="NCBI Taxonomy" id="172713"/>
    <lineage>
        <taxon>Bacteria</taxon>
        <taxon>Bacillati</taxon>
        <taxon>Bacillota</taxon>
        <taxon>Bacilli</taxon>
        <taxon>Bacillales</taxon>
        <taxon>Paenibacillaceae</taxon>
        <taxon>Paenibacillus</taxon>
    </lineage>
</organism>
<dbReference type="Pfam" id="PF00698">
    <property type="entry name" value="Acyl_transf_1"/>
    <property type="match status" value="1"/>
</dbReference>
<dbReference type="InterPro" id="IPR001227">
    <property type="entry name" value="Ac_transferase_dom_sf"/>
</dbReference>
<dbReference type="AlphaFoldDB" id="A0A222WJP3"/>
<dbReference type="PANTHER" id="PTHR45681">
    <property type="entry name" value="POLYKETIDE SYNTHASE 44-RELATED"/>
    <property type="match status" value="1"/>
</dbReference>
<reference evidence="3 4" key="1">
    <citation type="submission" date="2017-03" db="EMBL/GenBank/DDBJ databases">
        <title>Complete genome sequence of Paenibacillus Kribbensis producing bioflocculants.</title>
        <authorList>
            <person name="Lee H.-G."/>
            <person name="Oh H.-M."/>
        </authorList>
    </citation>
    <scope>NUCLEOTIDE SEQUENCE [LARGE SCALE GENOMIC DNA]</scope>
    <source>
        <strain evidence="3 4">AM49</strain>
    </source>
</reference>
<keyword evidence="4" id="KW-1185">Reference proteome</keyword>
<sequence length="326" mass="36596">MNQPVVFMYPGQGSQYFHMGIKLYKHNDVFRVCMDTLNDQVYGLIGESVLDIIYDPGRRVGERFDRTLYTHIAIFMVECSLTKVLLSHGIEPDVVIGTSLGEYAATVTAGVWSMETALQAVVRQAELLESTCAEGGMLAILHNLNIYSSDPLLRELCKLAAVNHQSHFIVSGSARNIDRVEQLLKSKEVVCLRLAVSHGFHSSCIDPAEKPYLSYVQEQVLHEPVIPYGSSVYGTIIGRLEPDYFWKVVRKPIRFAEVVSSITHEQKQGIYIDMGPSGSLVNVMKNLTIYNQKQTSLSIMTPFHKDCNQLDDIIRRYADSKENGVC</sequence>
<feature type="domain" description="Malonyl-CoA:ACP transacylase (MAT)" evidence="2">
    <location>
        <begin position="8"/>
        <end position="307"/>
    </location>
</feature>